<keyword evidence="3" id="KW-0560">Oxidoreductase</keyword>
<dbReference type="InterPro" id="IPR037523">
    <property type="entry name" value="VOC_core"/>
</dbReference>
<reference evidence="4" key="1">
    <citation type="submission" date="2016-10" db="EMBL/GenBank/DDBJ databases">
        <authorList>
            <person name="Varghese N."/>
            <person name="Submissions S."/>
        </authorList>
    </citation>
    <scope>NUCLEOTIDE SEQUENCE [LARGE SCALE GENOMIC DNA]</scope>
    <source>
        <strain evidence="4">ATCC 25963</strain>
    </source>
</reference>
<gene>
    <name evidence="3" type="ORF">SAMN02745121_06134</name>
</gene>
<keyword evidence="1" id="KW-0479">Metal-binding</keyword>
<accession>A0A1I2ELW7</accession>
<dbReference type="PROSITE" id="PS51819">
    <property type="entry name" value="VOC"/>
    <property type="match status" value="1"/>
</dbReference>
<keyword evidence="4" id="KW-1185">Reference proteome</keyword>
<evidence type="ECO:0000313" key="4">
    <source>
        <dbReference type="Proteomes" id="UP000199400"/>
    </source>
</evidence>
<feature type="domain" description="VOC" evidence="2">
    <location>
        <begin position="10"/>
        <end position="144"/>
    </location>
</feature>
<sequence length="144" mass="16039">MTAVSPKATGIHHVSITVNDYERSRAFYTRLFELLGGQVVMDVVGAPHKHEGCRMMLLAAGQFMLGVWEAAPEHRGRAFDRYSVGLHHFAIALDSRAAIDEVHRRLVEAGVEILDAPAEYPYAPGYYAVFFTDPDGIKLELVHM</sequence>
<name>A0A1I2ELW7_9BACT</name>
<dbReference type="Proteomes" id="UP000199400">
    <property type="component" value="Unassembled WGS sequence"/>
</dbReference>
<dbReference type="EMBL" id="FOMX01000023">
    <property type="protein sequence ID" value="SFE93865.1"/>
    <property type="molecule type" value="Genomic_DNA"/>
</dbReference>
<dbReference type="GO" id="GO:0051213">
    <property type="term" value="F:dioxygenase activity"/>
    <property type="evidence" value="ECO:0007669"/>
    <property type="project" value="UniProtKB-KW"/>
</dbReference>
<dbReference type="GO" id="GO:0046872">
    <property type="term" value="F:metal ion binding"/>
    <property type="evidence" value="ECO:0007669"/>
    <property type="project" value="UniProtKB-KW"/>
</dbReference>
<dbReference type="SUPFAM" id="SSF54593">
    <property type="entry name" value="Glyoxalase/Bleomycin resistance protein/Dihydroxybiphenyl dioxygenase"/>
    <property type="match status" value="1"/>
</dbReference>
<dbReference type="InterPro" id="IPR051332">
    <property type="entry name" value="Fosfomycin_Res_Enzymes"/>
</dbReference>
<dbReference type="InterPro" id="IPR004360">
    <property type="entry name" value="Glyas_Fos-R_dOase_dom"/>
</dbReference>
<evidence type="ECO:0000256" key="1">
    <source>
        <dbReference type="ARBA" id="ARBA00022723"/>
    </source>
</evidence>
<dbReference type="InterPro" id="IPR029068">
    <property type="entry name" value="Glyas_Bleomycin-R_OHBP_Dase"/>
</dbReference>
<dbReference type="PANTHER" id="PTHR36113:SF6">
    <property type="entry name" value="FOSFOMYCIN RESISTANCE PROTEIN FOSX"/>
    <property type="match status" value="1"/>
</dbReference>
<dbReference type="AlphaFoldDB" id="A0A1I2ELW7"/>
<dbReference type="PANTHER" id="PTHR36113">
    <property type="entry name" value="LYASE, PUTATIVE-RELATED-RELATED"/>
    <property type="match status" value="1"/>
</dbReference>
<evidence type="ECO:0000313" key="3">
    <source>
        <dbReference type="EMBL" id="SFE93865.1"/>
    </source>
</evidence>
<keyword evidence="3" id="KW-0223">Dioxygenase</keyword>
<dbReference type="RefSeq" id="WP_100793287.1">
    <property type="nucleotide sequence ID" value="NZ_FOMX01000023.1"/>
</dbReference>
<proteinExistence type="predicted"/>
<dbReference type="Pfam" id="PF00903">
    <property type="entry name" value="Glyoxalase"/>
    <property type="match status" value="1"/>
</dbReference>
<organism evidence="3 4">
    <name type="scientific">Nannocystis exedens</name>
    <dbReference type="NCBI Taxonomy" id="54"/>
    <lineage>
        <taxon>Bacteria</taxon>
        <taxon>Pseudomonadati</taxon>
        <taxon>Myxococcota</taxon>
        <taxon>Polyangia</taxon>
        <taxon>Nannocystales</taxon>
        <taxon>Nannocystaceae</taxon>
        <taxon>Nannocystis</taxon>
    </lineage>
</organism>
<dbReference type="STRING" id="54.SAMN02745121_06134"/>
<protein>
    <submittedName>
        <fullName evidence="3">Catechol 2,3-dioxygenase</fullName>
    </submittedName>
</protein>
<dbReference type="Gene3D" id="3.10.180.10">
    <property type="entry name" value="2,3-Dihydroxybiphenyl 1,2-Dioxygenase, domain 1"/>
    <property type="match status" value="1"/>
</dbReference>
<dbReference type="OrthoDB" id="9795618at2"/>
<evidence type="ECO:0000259" key="2">
    <source>
        <dbReference type="PROSITE" id="PS51819"/>
    </source>
</evidence>